<reference evidence="3" key="1">
    <citation type="submission" date="2017-09" db="EMBL/GenBank/DDBJ databases">
        <title>Depth-based differentiation of microbial function through sediment-hosted aquifers and enrichment of novel symbionts in the deep terrestrial subsurface.</title>
        <authorList>
            <person name="Probst A.J."/>
            <person name="Ladd B."/>
            <person name="Jarett J.K."/>
            <person name="Geller-Mcgrath D.E."/>
            <person name="Sieber C.M.K."/>
            <person name="Emerson J.B."/>
            <person name="Anantharaman K."/>
            <person name="Thomas B.C."/>
            <person name="Malmstrom R."/>
            <person name="Stieglmeier M."/>
            <person name="Klingl A."/>
            <person name="Woyke T."/>
            <person name="Ryan C.M."/>
            <person name="Banfield J.F."/>
        </authorList>
    </citation>
    <scope>NUCLEOTIDE SEQUENCE [LARGE SCALE GENOMIC DNA]</scope>
</reference>
<dbReference type="Proteomes" id="UP000230767">
    <property type="component" value="Unassembled WGS sequence"/>
</dbReference>
<keyword evidence="1" id="KW-0812">Transmembrane</keyword>
<keyword evidence="1" id="KW-1133">Transmembrane helix</keyword>
<feature type="transmembrane region" description="Helical" evidence="1">
    <location>
        <begin position="12"/>
        <end position="32"/>
    </location>
</feature>
<name>A0A2M7R692_9BACT</name>
<dbReference type="AlphaFoldDB" id="A0A2M7R692"/>
<evidence type="ECO:0000313" key="3">
    <source>
        <dbReference type="Proteomes" id="UP000230767"/>
    </source>
</evidence>
<proteinExistence type="predicted"/>
<evidence type="ECO:0000256" key="1">
    <source>
        <dbReference type="SAM" id="Phobius"/>
    </source>
</evidence>
<sequence>MKNLFKDEKTSPWIVLIISFLVMILIIQILSWQYHRIAKEEISLLEIKVEKAIAGETLKDFMEARITKNKSQATILLTERAMEQVSRGEIELMDNFQSFEILETTQLGENGFNFLVKIQFQNGTEMIELIKTTKILDKYYIDSIQLPG</sequence>
<protein>
    <submittedName>
        <fullName evidence="2">Uncharacterized protein</fullName>
    </submittedName>
</protein>
<evidence type="ECO:0000313" key="2">
    <source>
        <dbReference type="EMBL" id="PIY88739.1"/>
    </source>
</evidence>
<gene>
    <name evidence="2" type="ORF">COY73_02835</name>
</gene>
<comment type="caution">
    <text evidence="2">The sequence shown here is derived from an EMBL/GenBank/DDBJ whole genome shotgun (WGS) entry which is preliminary data.</text>
</comment>
<dbReference type="EMBL" id="PFLW01000071">
    <property type="protein sequence ID" value="PIY88739.1"/>
    <property type="molecule type" value="Genomic_DNA"/>
</dbReference>
<accession>A0A2M7R692</accession>
<organism evidence="2 3">
    <name type="scientific">Candidatus Nealsonbacteria bacterium CG_4_10_14_0_8_um_filter_37_14</name>
    <dbReference type="NCBI Taxonomy" id="1974684"/>
    <lineage>
        <taxon>Bacteria</taxon>
        <taxon>Candidatus Nealsoniibacteriota</taxon>
    </lineage>
</organism>
<keyword evidence="1" id="KW-0472">Membrane</keyword>